<evidence type="ECO:0000313" key="1">
    <source>
        <dbReference type="EMBL" id="CAD7195195.1"/>
    </source>
</evidence>
<gene>
    <name evidence="1" type="ORF">TDIB3V08_LOCUS1597</name>
</gene>
<accession>A0A7R8VDS6</accession>
<sequence>MGVCIMSCLERNLSFCVQLSSSFRSAGMFEVDCITSLHRQAHWLPWGHASIG</sequence>
<reference evidence="1" key="1">
    <citation type="submission" date="2020-11" db="EMBL/GenBank/DDBJ databases">
        <authorList>
            <person name="Tran Van P."/>
        </authorList>
    </citation>
    <scope>NUCLEOTIDE SEQUENCE</scope>
</reference>
<protein>
    <submittedName>
        <fullName evidence="1">Uncharacterized protein</fullName>
    </submittedName>
</protein>
<dbReference type="AlphaFoldDB" id="A0A7R8VDS6"/>
<proteinExistence type="predicted"/>
<dbReference type="EMBL" id="OA564674">
    <property type="protein sequence ID" value="CAD7195195.1"/>
    <property type="molecule type" value="Genomic_DNA"/>
</dbReference>
<name>A0A7R8VDS6_TIMDO</name>
<organism evidence="1">
    <name type="scientific">Timema douglasi</name>
    <name type="common">Walking stick</name>
    <dbReference type="NCBI Taxonomy" id="61478"/>
    <lineage>
        <taxon>Eukaryota</taxon>
        <taxon>Metazoa</taxon>
        <taxon>Ecdysozoa</taxon>
        <taxon>Arthropoda</taxon>
        <taxon>Hexapoda</taxon>
        <taxon>Insecta</taxon>
        <taxon>Pterygota</taxon>
        <taxon>Neoptera</taxon>
        <taxon>Polyneoptera</taxon>
        <taxon>Phasmatodea</taxon>
        <taxon>Timematodea</taxon>
        <taxon>Timematoidea</taxon>
        <taxon>Timematidae</taxon>
        <taxon>Timema</taxon>
    </lineage>
</organism>